<dbReference type="InterPro" id="IPR036847">
    <property type="entry name" value="RimP_C_sf"/>
</dbReference>
<dbReference type="HAMAP" id="MF_01077">
    <property type="entry name" value="RimP"/>
    <property type="match status" value="1"/>
</dbReference>
<feature type="domain" description="Ribosome maturation factor RimP C-terminal" evidence="5">
    <location>
        <begin position="91"/>
        <end position="138"/>
    </location>
</feature>
<name>A0A9X8UIM2_9FIRM</name>
<evidence type="ECO:0000259" key="4">
    <source>
        <dbReference type="Pfam" id="PF02576"/>
    </source>
</evidence>
<protein>
    <recommendedName>
        <fullName evidence="3">Ribosome maturation factor RimP</fullName>
    </recommendedName>
</protein>
<dbReference type="CDD" id="cd01734">
    <property type="entry name" value="YlxS_C"/>
    <property type="match status" value="1"/>
</dbReference>
<gene>
    <name evidence="3" type="primary">rimP</name>
    <name evidence="6" type="ORF">EDD78_10738</name>
</gene>
<dbReference type="PANTHER" id="PTHR33867">
    <property type="entry name" value="RIBOSOME MATURATION FACTOR RIMP"/>
    <property type="match status" value="1"/>
</dbReference>
<dbReference type="SUPFAM" id="SSF74942">
    <property type="entry name" value="YhbC-like, C-terminal domain"/>
    <property type="match status" value="1"/>
</dbReference>
<dbReference type="AlphaFoldDB" id="A0A9X8UIM2"/>
<comment type="subcellular location">
    <subcellularLocation>
        <location evidence="3">Cytoplasm</location>
    </subcellularLocation>
</comment>
<reference evidence="6 7" key="1">
    <citation type="submission" date="2019-03" db="EMBL/GenBank/DDBJ databases">
        <title>Genomic Encyclopedia of Type Strains, Phase IV (KMG-IV): sequencing the most valuable type-strain genomes for metagenomic binning, comparative biology and taxonomic classification.</title>
        <authorList>
            <person name="Goeker M."/>
        </authorList>
    </citation>
    <scope>NUCLEOTIDE SEQUENCE [LARGE SCALE GENOMIC DNA]</scope>
    <source>
        <strain evidence="6 7">DSM 100433</strain>
    </source>
</reference>
<dbReference type="Pfam" id="PF02576">
    <property type="entry name" value="RimP_N"/>
    <property type="match status" value="1"/>
</dbReference>
<comment type="caution">
    <text evidence="6">The sequence shown here is derived from an EMBL/GenBank/DDBJ whole genome shotgun (WGS) entry which is preliminary data.</text>
</comment>
<dbReference type="EMBL" id="SLUK01000007">
    <property type="protein sequence ID" value="TCL42937.1"/>
    <property type="molecule type" value="Genomic_DNA"/>
</dbReference>
<dbReference type="Gene3D" id="2.30.30.180">
    <property type="entry name" value="Ribosome maturation factor RimP, C-terminal domain"/>
    <property type="match status" value="1"/>
</dbReference>
<evidence type="ECO:0000259" key="5">
    <source>
        <dbReference type="Pfam" id="PF17384"/>
    </source>
</evidence>
<evidence type="ECO:0000256" key="3">
    <source>
        <dbReference type="HAMAP-Rule" id="MF_01077"/>
    </source>
</evidence>
<dbReference type="InterPro" id="IPR028998">
    <property type="entry name" value="RimP_C"/>
</dbReference>
<dbReference type="InterPro" id="IPR003728">
    <property type="entry name" value="Ribosome_maturation_RimP"/>
</dbReference>
<keyword evidence="2 3" id="KW-0690">Ribosome biogenesis</keyword>
<evidence type="ECO:0000256" key="2">
    <source>
        <dbReference type="ARBA" id="ARBA00022517"/>
    </source>
</evidence>
<dbReference type="Pfam" id="PF17384">
    <property type="entry name" value="DUF150_C"/>
    <property type="match status" value="1"/>
</dbReference>
<keyword evidence="7" id="KW-1185">Reference proteome</keyword>
<dbReference type="FunFam" id="3.30.300.70:FF:000001">
    <property type="entry name" value="Ribosome maturation factor RimP"/>
    <property type="match status" value="1"/>
</dbReference>
<evidence type="ECO:0000256" key="1">
    <source>
        <dbReference type="ARBA" id="ARBA00022490"/>
    </source>
</evidence>
<proteinExistence type="inferred from homology"/>
<dbReference type="Proteomes" id="UP000294682">
    <property type="component" value="Unassembled WGS sequence"/>
</dbReference>
<evidence type="ECO:0000313" key="6">
    <source>
        <dbReference type="EMBL" id="TCL42937.1"/>
    </source>
</evidence>
<dbReference type="SUPFAM" id="SSF75420">
    <property type="entry name" value="YhbC-like, N-terminal domain"/>
    <property type="match status" value="1"/>
</dbReference>
<evidence type="ECO:0000313" key="7">
    <source>
        <dbReference type="Proteomes" id="UP000294682"/>
    </source>
</evidence>
<dbReference type="GO" id="GO:0006412">
    <property type="term" value="P:translation"/>
    <property type="evidence" value="ECO:0007669"/>
    <property type="project" value="TreeGrafter"/>
</dbReference>
<dbReference type="InterPro" id="IPR035956">
    <property type="entry name" value="RimP_N_sf"/>
</dbReference>
<keyword evidence="1 3" id="KW-0963">Cytoplasm</keyword>
<feature type="domain" description="Ribosome maturation factor RimP N-terminal" evidence="4">
    <location>
        <begin position="16"/>
        <end position="88"/>
    </location>
</feature>
<comment type="function">
    <text evidence="3">Required for maturation of 30S ribosomal subunits.</text>
</comment>
<dbReference type="InterPro" id="IPR028989">
    <property type="entry name" value="RimP_N"/>
</dbReference>
<organism evidence="6 7">
    <name type="scientific">Harryflintia acetispora</name>
    <dbReference type="NCBI Taxonomy" id="1849041"/>
    <lineage>
        <taxon>Bacteria</taxon>
        <taxon>Bacillati</taxon>
        <taxon>Bacillota</taxon>
        <taxon>Clostridia</taxon>
        <taxon>Eubacteriales</taxon>
        <taxon>Oscillospiraceae</taxon>
        <taxon>Harryflintia</taxon>
    </lineage>
</organism>
<dbReference type="GO" id="GO:0005829">
    <property type="term" value="C:cytosol"/>
    <property type="evidence" value="ECO:0007669"/>
    <property type="project" value="TreeGrafter"/>
</dbReference>
<dbReference type="Gene3D" id="3.30.300.70">
    <property type="entry name" value="RimP-like superfamily, N-terminal"/>
    <property type="match status" value="1"/>
</dbReference>
<dbReference type="GO" id="GO:0000028">
    <property type="term" value="P:ribosomal small subunit assembly"/>
    <property type="evidence" value="ECO:0007669"/>
    <property type="project" value="TreeGrafter"/>
</dbReference>
<comment type="similarity">
    <text evidence="3">Belongs to the RimP family.</text>
</comment>
<dbReference type="RefSeq" id="WP_132084688.1">
    <property type="nucleotide sequence ID" value="NZ_SLUK01000007.1"/>
</dbReference>
<sequence>MASEKKQGTVQIVTEIAQPVAEGLGVELWDVRYEKEGSSWYLRIFIDKEGGVTIDDCEAFSRTVDKLIDERDPIAGSYYLEVSSPGIERELIKPRHFERYLGHPVAVRLIRPVDGVRDFVGTLCGYENGQVTIELEKDIQMSFEKKEAAFVRLYEDYEAGGAREE</sequence>
<accession>A0A9X8UIM2</accession>
<dbReference type="PANTHER" id="PTHR33867:SF1">
    <property type="entry name" value="RIBOSOME MATURATION FACTOR RIMP"/>
    <property type="match status" value="1"/>
</dbReference>